<evidence type="ECO:0000313" key="2">
    <source>
        <dbReference type="Proteomes" id="UP001241926"/>
    </source>
</evidence>
<dbReference type="EMBL" id="JASJUS010000013">
    <property type="protein sequence ID" value="MDL2077854.1"/>
    <property type="molecule type" value="Genomic_DNA"/>
</dbReference>
<dbReference type="Proteomes" id="UP001241926">
    <property type="component" value="Unassembled WGS sequence"/>
</dbReference>
<name>A0ABT7IZ31_9ACTN</name>
<evidence type="ECO:0000313" key="1">
    <source>
        <dbReference type="EMBL" id="MDL2077854.1"/>
    </source>
</evidence>
<organism evidence="1 2">
    <name type="scientific">Streptomyces fuscus</name>
    <dbReference type="NCBI Taxonomy" id="3048495"/>
    <lineage>
        <taxon>Bacteria</taxon>
        <taxon>Bacillati</taxon>
        <taxon>Actinomycetota</taxon>
        <taxon>Actinomycetes</taxon>
        <taxon>Kitasatosporales</taxon>
        <taxon>Streptomycetaceae</taxon>
        <taxon>Streptomyces</taxon>
    </lineage>
</organism>
<dbReference type="RefSeq" id="WP_285433120.1">
    <property type="nucleotide sequence ID" value="NZ_JASJUS010000013.1"/>
</dbReference>
<keyword evidence="2" id="KW-1185">Reference proteome</keyword>
<protein>
    <submittedName>
        <fullName evidence="1">Uncharacterized protein</fullName>
    </submittedName>
</protein>
<accession>A0ABT7IZ31</accession>
<proteinExistence type="predicted"/>
<reference evidence="1 2" key="1">
    <citation type="submission" date="2023-05" db="EMBL/GenBank/DDBJ databases">
        <title>Streptomyces fuscus sp. nov., a brown-black pigment producing actinomyces isolated from dry sand of Sea duck farm.</title>
        <authorList>
            <person name="Xie J."/>
            <person name="Shen N."/>
        </authorList>
    </citation>
    <scope>NUCLEOTIDE SEQUENCE [LARGE SCALE GENOMIC DNA]</scope>
    <source>
        <strain evidence="1 2">GXMU-J15</strain>
    </source>
</reference>
<gene>
    <name evidence="1" type="ORF">QNN03_15560</name>
</gene>
<comment type="caution">
    <text evidence="1">The sequence shown here is derived from an EMBL/GenBank/DDBJ whole genome shotgun (WGS) entry which is preliminary data.</text>
</comment>
<sequence>MHYPDLDMSDGLAEALKRRASGLGLALDGLVEGFGRAVLVTDRGTVSISIAAQERGFGIAIYESGVEWTSGATEDLGKALRAATAWQDGLPLDDYVSEFPFMNPGRLAHAFVAGRLAEAQWQDLLDSEYHTGGQRLLVSLAPFGELRRFYPEISYGELRFTMPPPRQDDRVFRVSRGGPGFHVEEPCPERREYNLDTLDEVARRIMEFFSG</sequence>